<name>A0A9D1VQX0_9BACT</name>
<feature type="transmembrane region" description="Helical" evidence="7">
    <location>
        <begin position="12"/>
        <end position="31"/>
    </location>
</feature>
<evidence type="ECO:0000256" key="2">
    <source>
        <dbReference type="ARBA" id="ARBA00008034"/>
    </source>
</evidence>
<evidence type="ECO:0000256" key="7">
    <source>
        <dbReference type="SAM" id="Phobius"/>
    </source>
</evidence>
<feature type="transmembrane region" description="Helical" evidence="7">
    <location>
        <begin position="91"/>
        <end position="111"/>
    </location>
</feature>
<dbReference type="GO" id="GO:0055085">
    <property type="term" value="P:transmembrane transport"/>
    <property type="evidence" value="ECO:0007669"/>
    <property type="project" value="InterPro"/>
</dbReference>
<dbReference type="SUPFAM" id="SSF81345">
    <property type="entry name" value="ABC transporter involved in vitamin B12 uptake, BtuC"/>
    <property type="match status" value="1"/>
</dbReference>
<evidence type="ECO:0000313" key="8">
    <source>
        <dbReference type="EMBL" id="HIX44968.1"/>
    </source>
</evidence>
<organism evidence="8 9">
    <name type="scientific">Candidatus Barnesiella excrementipullorum</name>
    <dbReference type="NCBI Taxonomy" id="2838479"/>
    <lineage>
        <taxon>Bacteria</taxon>
        <taxon>Pseudomonadati</taxon>
        <taxon>Bacteroidota</taxon>
        <taxon>Bacteroidia</taxon>
        <taxon>Bacteroidales</taxon>
        <taxon>Barnesiellaceae</taxon>
        <taxon>Barnesiella</taxon>
    </lineage>
</organism>
<comment type="subcellular location">
    <subcellularLocation>
        <location evidence="6">Cell membrane</location>
        <topology evidence="6">Multi-pass membrane protein</topology>
    </subcellularLocation>
    <subcellularLocation>
        <location evidence="1">Membrane</location>
        <topology evidence="1">Multi-pass membrane protein</topology>
    </subcellularLocation>
</comment>
<keyword evidence="6" id="KW-0813">Transport</keyword>
<dbReference type="PANTHER" id="PTHR30477">
    <property type="entry name" value="ABC-TRANSPORTER METAL-BINDING PROTEIN"/>
    <property type="match status" value="1"/>
</dbReference>
<keyword evidence="3 6" id="KW-0812">Transmembrane</keyword>
<keyword evidence="5 7" id="KW-0472">Membrane</keyword>
<feature type="transmembrane region" description="Helical" evidence="7">
    <location>
        <begin position="161"/>
        <end position="182"/>
    </location>
</feature>
<dbReference type="EMBL" id="DXFB01000049">
    <property type="protein sequence ID" value="HIX44968.1"/>
    <property type="molecule type" value="Genomic_DNA"/>
</dbReference>
<dbReference type="Pfam" id="PF00950">
    <property type="entry name" value="ABC-3"/>
    <property type="match status" value="1"/>
</dbReference>
<dbReference type="GO" id="GO:0010043">
    <property type="term" value="P:response to zinc ion"/>
    <property type="evidence" value="ECO:0007669"/>
    <property type="project" value="TreeGrafter"/>
</dbReference>
<dbReference type="PANTHER" id="PTHR30477:SF18">
    <property type="entry name" value="METAL TRANSPORT SYSTEM MEMBRANE PROTEIN CT_417-RELATED"/>
    <property type="match status" value="1"/>
</dbReference>
<comment type="caution">
    <text evidence="8">The sequence shown here is derived from an EMBL/GenBank/DDBJ whole genome shotgun (WGS) entry which is preliminary data.</text>
</comment>
<dbReference type="GO" id="GO:0043190">
    <property type="term" value="C:ATP-binding cassette (ABC) transporter complex"/>
    <property type="evidence" value="ECO:0007669"/>
    <property type="project" value="InterPro"/>
</dbReference>
<feature type="transmembrane region" description="Helical" evidence="7">
    <location>
        <begin position="188"/>
        <end position="207"/>
    </location>
</feature>
<evidence type="ECO:0000313" key="9">
    <source>
        <dbReference type="Proteomes" id="UP000824246"/>
    </source>
</evidence>
<dbReference type="Gene3D" id="1.10.3470.10">
    <property type="entry name" value="ABC transporter involved in vitamin B12 uptake, BtuC"/>
    <property type="match status" value="1"/>
</dbReference>
<evidence type="ECO:0000256" key="5">
    <source>
        <dbReference type="ARBA" id="ARBA00023136"/>
    </source>
</evidence>
<reference evidence="8" key="1">
    <citation type="journal article" date="2021" name="PeerJ">
        <title>Extensive microbial diversity within the chicken gut microbiome revealed by metagenomics and culture.</title>
        <authorList>
            <person name="Gilroy R."/>
            <person name="Ravi A."/>
            <person name="Getino M."/>
            <person name="Pursley I."/>
            <person name="Horton D.L."/>
            <person name="Alikhan N.F."/>
            <person name="Baker D."/>
            <person name="Gharbi K."/>
            <person name="Hall N."/>
            <person name="Watson M."/>
            <person name="Adriaenssens E.M."/>
            <person name="Foster-Nyarko E."/>
            <person name="Jarju S."/>
            <person name="Secka A."/>
            <person name="Antonio M."/>
            <person name="Oren A."/>
            <person name="Chaudhuri R.R."/>
            <person name="La Ragione R."/>
            <person name="Hildebrand F."/>
            <person name="Pallen M.J."/>
        </authorList>
    </citation>
    <scope>NUCLEOTIDE SEQUENCE</scope>
    <source>
        <strain evidence="8">ChiHjej12B11-16260</strain>
    </source>
</reference>
<comment type="similarity">
    <text evidence="2 6">Belongs to the ABC-3 integral membrane protein family.</text>
</comment>
<feature type="transmembrane region" description="Helical" evidence="7">
    <location>
        <begin position="245"/>
        <end position="266"/>
    </location>
</feature>
<dbReference type="Proteomes" id="UP000824246">
    <property type="component" value="Unassembled WGS sequence"/>
</dbReference>
<evidence type="ECO:0000256" key="4">
    <source>
        <dbReference type="ARBA" id="ARBA00022989"/>
    </source>
</evidence>
<dbReference type="AlphaFoldDB" id="A0A9D1VQX0"/>
<protein>
    <submittedName>
        <fullName evidence="8">Metal ABC transporter permease</fullName>
    </submittedName>
</protein>
<feature type="transmembrane region" description="Helical" evidence="7">
    <location>
        <begin position="131"/>
        <end position="149"/>
    </location>
</feature>
<evidence type="ECO:0000256" key="3">
    <source>
        <dbReference type="ARBA" id="ARBA00022692"/>
    </source>
</evidence>
<dbReference type="CDD" id="cd06550">
    <property type="entry name" value="TM_ABC_iron-siderophores_like"/>
    <property type="match status" value="1"/>
</dbReference>
<proteinExistence type="inferred from homology"/>
<reference evidence="8" key="2">
    <citation type="submission" date="2021-04" db="EMBL/GenBank/DDBJ databases">
        <authorList>
            <person name="Gilroy R."/>
        </authorList>
    </citation>
    <scope>NUCLEOTIDE SEQUENCE</scope>
    <source>
        <strain evidence="8">ChiHjej12B11-16260</strain>
    </source>
</reference>
<sequence>MDILQYAFFQNALWGILLISITGAIIGTYIVTRRMVFITGGITHASFGGLGIGYYMGIPPTLSALVFAIASAFGVEWLARGKQVREDSAIAVFWALGMAIGIIFIFLTPGYSPGLSEFLFGNILTITHTDILTFALYAAVLSLFVLLFYRPILYAAFDGDFARTQGIHVTTINACMTLFIAIDVVLSIRLIGIMLLISILSLPQMIAELFCSRYKPMMFLSMLIGFACGVTGLAISTIINVPTGASIVFTLVVVYAAAKAYSRIAIALKRKKQLRQATEQ</sequence>
<dbReference type="InterPro" id="IPR001626">
    <property type="entry name" value="ABC_TroCD"/>
</dbReference>
<evidence type="ECO:0000256" key="1">
    <source>
        <dbReference type="ARBA" id="ARBA00004141"/>
    </source>
</evidence>
<accession>A0A9D1VQX0</accession>
<evidence type="ECO:0000256" key="6">
    <source>
        <dbReference type="RuleBase" id="RU003943"/>
    </source>
</evidence>
<dbReference type="InterPro" id="IPR037294">
    <property type="entry name" value="ABC_BtuC-like"/>
</dbReference>
<gene>
    <name evidence="8" type="ORF">H9982_01980</name>
</gene>
<keyword evidence="4 7" id="KW-1133">Transmembrane helix</keyword>
<feature type="transmembrane region" description="Helical" evidence="7">
    <location>
        <begin position="219"/>
        <end position="239"/>
    </location>
</feature>